<proteinExistence type="predicted"/>
<feature type="chain" id="PRO_5003429442" description="Secreted protein" evidence="1">
    <location>
        <begin position="34"/>
        <end position="81"/>
    </location>
</feature>
<feature type="signal peptide" evidence="1">
    <location>
        <begin position="1"/>
        <end position="33"/>
    </location>
</feature>
<name>G2G922_9ACTN</name>
<evidence type="ECO:0000313" key="3">
    <source>
        <dbReference type="Proteomes" id="UP000004217"/>
    </source>
</evidence>
<dbReference type="EMBL" id="AGBF01000021">
    <property type="protein sequence ID" value="EGX59971.1"/>
    <property type="molecule type" value="Genomic_DNA"/>
</dbReference>
<dbReference type="AlphaFoldDB" id="G2G922"/>
<protein>
    <recommendedName>
        <fullName evidence="4">Secreted protein</fullName>
    </recommendedName>
</protein>
<dbReference type="Proteomes" id="UP000004217">
    <property type="component" value="Unassembled WGS sequence"/>
</dbReference>
<keyword evidence="1" id="KW-0732">Signal</keyword>
<organism evidence="2 3">
    <name type="scientific">Streptomyces zinciresistens K42</name>
    <dbReference type="NCBI Taxonomy" id="700597"/>
    <lineage>
        <taxon>Bacteria</taxon>
        <taxon>Bacillati</taxon>
        <taxon>Actinomycetota</taxon>
        <taxon>Actinomycetes</taxon>
        <taxon>Kitasatosporales</taxon>
        <taxon>Streptomycetaceae</taxon>
        <taxon>Streptomyces</taxon>
    </lineage>
</organism>
<keyword evidence="3" id="KW-1185">Reference proteome</keyword>
<comment type="caution">
    <text evidence="2">The sequence shown here is derived from an EMBL/GenBank/DDBJ whole genome shotgun (WGS) entry which is preliminary data.</text>
</comment>
<accession>G2G922</accession>
<gene>
    <name evidence="2" type="ORF">SZN_09963</name>
</gene>
<evidence type="ECO:0008006" key="4">
    <source>
        <dbReference type="Google" id="ProtNLM"/>
    </source>
</evidence>
<reference evidence="2 3" key="1">
    <citation type="submission" date="2011-08" db="EMBL/GenBank/DDBJ databases">
        <authorList>
            <person name="Lin Y."/>
            <person name="Hao X."/>
            <person name="Johnstone L."/>
            <person name="Miller S.J."/>
            <person name="Wei G."/>
            <person name="Rensing C."/>
        </authorList>
    </citation>
    <scope>NUCLEOTIDE SEQUENCE [LARGE SCALE GENOMIC DNA]</scope>
    <source>
        <strain evidence="2 3">K42</strain>
    </source>
</reference>
<evidence type="ECO:0000313" key="2">
    <source>
        <dbReference type="EMBL" id="EGX59971.1"/>
    </source>
</evidence>
<sequence>MARSYSPTATVPPRPASAAVMSLVSFSASPALAEVQPTAGPAAAAGLAAATDAATIAAPAPAATAILARRDAALGFSLVLP</sequence>
<evidence type="ECO:0000256" key="1">
    <source>
        <dbReference type="SAM" id="SignalP"/>
    </source>
</evidence>